<evidence type="ECO:0000313" key="11">
    <source>
        <dbReference type="EMBL" id="MCP1675188.1"/>
    </source>
</evidence>
<evidence type="ECO:0000256" key="8">
    <source>
        <dbReference type="PROSITE-ProRule" id="PRU00703"/>
    </source>
</evidence>
<keyword evidence="7 9" id="KW-0472">Membrane</keyword>
<keyword evidence="8" id="KW-0129">CBS domain</keyword>
<dbReference type="SUPFAM" id="SSF158791">
    <property type="entry name" value="MgtE N-terminal domain-like"/>
    <property type="match status" value="1"/>
</dbReference>
<dbReference type="NCBIfam" id="TIGR00400">
    <property type="entry name" value="mgtE"/>
    <property type="match status" value="1"/>
</dbReference>
<feature type="domain" description="CBS" evidence="10">
    <location>
        <begin position="204"/>
        <end position="261"/>
    </location>
</feature>
<keyword evidence="4 9" id="KW-0812">Transmembrane</keyword>
<evidence type="ECO:0000256" key="4">
    <source>
        <dbReference type="ARBA" id="ARBA00022692"/>
    </source>
</evidence>
<proteinExistence type="inferred from homology"/>
<comment type="similarity">
    <text evidence="2 9">Belongs to the SLC41A transporter family.</text>
</comment>
<evidence type="ECO:0000256" key="7">
    <source>
        <dbReference type="ARBA" id="ARBA00023136"/>
    </source>
</evidence>
<dbReference type="PANTHER" id="PTHR43773:SF1">
    <property type="entry name" value="MAGNESIUM TRANSPORTER MGTE"/>
    <property type="match status" value="1"/>
</dbReference>
<dbReference type="InterPro" id="IPR038076">
    <property type="entry name" value="MgtE_N_sf"/>
</dbReference>
<dbReference type="SMART" id="SM00924">
    <property type="entry name" value="MgtE_N"/>
    <property type="match status" value="1"/>
</dbReference>
<dbReference type="Pfam" id="PF01769">
    <property type="entry name" value="MgtE"/>
    <property type="match status" value="1"/>
</dbReference>
<keyword evidence="9" id="KW-1003">Cell membrane</keyword>
<dbReference type="AlphaFoldDB" id="A0AAE3G4V6"/>
<dbReference type="Gene3D" id="1.10.357.20">
    <property type="entry name" value="SLC41 divalent cation transporters, integral membrane domain"/>
    <property type="match status" value="1"/>
</dbReference>
<gene>
    <name evidence="11" type="ORF">J2T57_002336</name>
</gene>
<feature type="transmembrane region" description="Helical" evidence="9">
    <location>
        <begin position="289"/>
        <end position="309"/>
    </location>
</feature>
<keyword evidence="3 9" id="KW-0813">Transport</keyword>
<dbReference type="InterPro" id="IPR006667">
    <property type="entry name" value="SLC41_membr_dom"/>
</dbReference>
<dbReference type="Pfam" id="PF03448">
    <property type="entry name" value="MgtE_N"/>
    <property type="match status" value="1"/>
</dbReference>
<feature type="transmembrane region" description="Helical" evidence="9">
    <location>
        <begin position="363"/>
        <end position="383"/>
    </location>
</feature>
<keyword evidence="5 9" id="KW-0460">Magnesium</keyword>
<dbReference type="InterPro" id="IPR046342">
    <property type="entry name" value="CBS_dom_sf"/>
</dbReference>
<evidence type="ECO:0000259" key="10">
    <source>
        <dbReference type="PROSITE" id="PS51371"/>
    </source>
</evidence>
<comment type="subcellular location">
    <subcellularLocation>
        <location evidence="9">Cell membrane</location>
        <topology evidence="9">Multi-pass membrane protein</topology>
    </subcellularLocation>
    <subcellularLocation>
        <location evidence="1">Membrane</location>
        <topology evidence="1">Multi-pass membrane protein</topology>
    </subcellularLocation>
</comment>
<dbReference type="InterPro" id="IPR000644">
    <property type="entry name" value="CBS_dom"/>
</dbReference>
<feature type="transmembrane region" description="Helical" evidence="9">
    <location>
        <begin position="389"/>
        <end position="415"/>
    </location>
</feature>
<reference evidence="11" key="1">
    <citation type="submission" date="2022-03" db="EMBL/GenBank/DDBJ databases">
        <title>Genomic Encyclopedia of Type Strains, Phase III (KMG-III): the genomes of soil and plant-associated and newly described type strains.</title>
        <authorList>
            <person name="Whitman W."/>
        </authorList>
    </citation>
    <scope>NUCLEOTIDE SEQUENCE</scope>
    <source>
        <strain evidence="11">ANL 6-2</strain>
    </source>
</reference>
<dbReference type="InterPro" id="IPR036739">
    <property type="entry name" value="SLC41_membr_dom_sf"/>
</dbReference>
<organism evidence="11 12">
    <name type="scientific">Natronocella acetinitrilica</name>
    <dbReference type="NCBI Taxonomy" id="414046"/>
    <lineage>
        <taxon>Bacteria</taxon>
        <taxon>Pseudomonadati</taxon>
        <taxon>Pseudomonadota</taxon>
        <taxon>Gammaproteobacteria</taxon>
        <taxon>Chromatiales</taxon>
        <taxon>Ectothiorhodospiraceae</taxon>
        <taxon>Natronocella</taxon>
    </lineage>
</organism>
<dbReference type="Pfam" id="PF00571">
    <property type="entry name" value="CBS"/>
    <property type="match status" value="2"/>
</dbReference>
<dbReference type="EMBL" id="JALJXV010000005">
    <property type="protein sequence ID" value="MCP1675188.1"/>
    <property type="molecule type" value="Genomic_DNA"/>
</dbReference>
<name>A0AAE3G4V6_9GAMM</name>
<dbReference type="InterPro" id="IPR006668">
    <property type="entry name" value="Mg_transptr_MgtE_intracell_dom"/>
</dbReference>
<dbReference type="SUPFAM" id="SSF54631">
    <property type="entry name" value="CBS-domain pair"/>
    <property type="match status" value="1"/>
</dbReference>
<keyword evidence="12" id="KW-1185">Reference proteome</keyword>
<feature type="transmembrane region" description="Helical" evidence="9">
    <location>
        <begin position="315"/>
        <end position="335"/>
    </location>
</feature>
<dbReference type="RefSeq" id="WP_253478252.1">
    <property type="nucleotide sequence ID" value="NZ_JALJXV010000005.1"/>
</dbReference>
<comment type="function">
    <text evidence="9">Acts as a magnesium transporter.</text>
</comment>
<protein>
    <recommendedName>
        <fullName evidence="9">Magnesium transporter MgtE</fullName>
    </recommendedName>
</protein>
<evidence type="ECO:0000256" key="5">
    <source>
        <dbReference type="ARBA" id="ARBA00022842"/>
    </source>
</evidence>
<comment type="caution">
    <text evidence="11">The sequence shown here is derived from an EMBL/GenBank/DDBJ whole genome shotgun (WGS) entry which is preliminary data.</text>
</comment>
<feature type="transmembrane region" description="Helical" evidence="9">
    <location>
        <begin position="427"/>
        <end position="452"/>
    </location>
</feature>
<evidence type="ECO:0000256" key="1">
    <source>
        <dbReference type="ARBA" id="ARBA00004141"/>
    </source>
</evidence>
<comment type="subunit">
    <text evidence="9">Homodimer.</text>
</comment>
<dbReference type="SUPFAM" id="SSF161093">
    <property type="entry name" value="MgtE membrane domain-like"/>
    <property type="match status" value="1"/>
</dbReference>
<dbReference type="GO" id="GO:0005886">
    <property type="term" value="C:plasma membrane"/>
    <property type="evidence" value="ECO:0007669"/>
    <property type="project" value="UniProtKB-SubCell"/>
</dbReference>
<dbReference type="PROSITE" id="PS51371">
    <property type="entry name" value="CBS"/>
    <property type="match status" value="1"/>
</dbReference>
<sequence length="457" mass="50094">MEDREEVLDLKESLQELIDAESWSDLTEEFDNLHVQDIALVVGDQADADARCRVYRQVPKERWVATFSYLPPNQQEELLFRLNNREGRFILLHLLPDDRTALLERLPPEDTERLLKLLPPADVKLALRLLNYPEESVGRLMTPHYTAVRPDWAIAEALAHIRQESRKGETVNTILVTDENDGLIDAIKLKTFLLGEPEDLVDSIRPGYFVSVEASEDREAAVRAMQHYDLEVLPVTDRDGILLGIVTVDDVMDVVQEETTEDFQKMGSVGAFTDSLRNASPALLYRKRVGWLVALVFINIFSGAAIAVFESTIEAVIALVFFLPMIVASGGNAGAQASTLMVRALATGDVAARDWLALLLKEIVVGVALGLTMGLAVSLIGLWRGGPEVALVVALAMVMVVIMGSLVGMLMPFILSRMNLDPATASVPLITCIADIGGILIYFSVATALLTLPPPGA</sequence>
<dbReference type="InterPro" id="IPR006669">
    <property type="entry name" value="MgtE_transporter"/>
</dbReference>
<evidence type="ECO:0000256" key="6">
    <source>
        <dbReference type="ARBA" id="ARBA00022989"/>
    </source>
</evidence>
<dbReference type="Gene3D" id="1.25.60.10">
    <property type="entry name" value="MgtE N-terminal domain-like"/>
    <property type="match status" value="1"/>
</dbReference>
<keyword evidence="9" id="KW-0479">Metal-binding</keyword>
<dbReference type="Gene3D" id="3.10.580.10">
    <property type="entry name" value="CBS-domain"/>
    <property type="match status" value="1"/>
</dbReference>
<evidence type="ECO:0000313" key="12">
    <source>
        <dbReference type="Proteomes" id="UP001205843"/>
    </source>
</evidence>
<dbReference type="GO" id="GO:0046872">
    <property type="term" value="F:metal ion binding"/>
    <property type="evidence" value="ECO:0007669"/>
    <property type="project" value="UniProtKB-KW"/>
</dbReference>
<accession>A0AAE3G4V6</accession>
<dbReference type="PANTHER" id="PTHR43773">
    <property type="entry name" value="MAGNESIUM TRANSPORTER MGTE"/>
    <property type="match status" value="1"/>
</dbReference>
<evidence type="ECO:0000256" key="9">
    <source>
        <dbReference type="RuleBase" id="RU362011"/>
    </source>
</evidence>
<keyword evidence="6 9" id="KW-1133">Transmembrane helix</keyword>
<evidence type="ECO:0000256" key="2">
    <source>
        <dbReference type="ARBA" id="ARBA00009749"/>
    </source>
</evidence>
<dbReference type="Proteomes" id="UP001205843">
    <property type="component" value="Unassembled WGS sequence"/>
</dbReference>
<dbReference type="GO" id="GO:0015095">
    <property type="term" value="F:magnesium ion transmembrane transporter activity"/>
    <property type="evidence" value="ECO:0007669"/>
    <property type="project" value="UniProtKB-UniRule"/>
</dbReference>
<evidence type="ECO:0000256" key="3">
    <source>
        <dbReference type="ARBA" id="ARBA00022448"/>
    </source>
</evidence>
<dbReference type="CDD" id="cd04606">
    <property type="entry name" value="CBS_pair_Mg_transporter"/>
    <property type="match status" value="1"/>
</dbReference>